<dbReference type="GO" id="GO:0043161">
    <property type="term" value="P:proteasome-mediated ubiquitin-dependent protein catabolic process"/>
    <property type="evidence" value="ECO:0007669"/>
    <property type="project" value="TreeGrafter"/>
</dbReference>
<evidence type="ECO:0000259" key="2">
    <source>
        <dbReference type="SMART" id="SM00225"/>
    </source>
</evidence>
<dbReference type="Gene3D" id="3.30.710.10">
    <property type="entry name" value="Potassium Channel Kv1.1, Chain A"/>
    <property type="match status" value="1"/>
</dbReference>
<dbReference type="InterPro" id="IPR011333">
    <property type="entry name" value="SKP1/BTB/POZ_sf"/>
</dbReference>
<feature type="domain" description="BTB" evidence="2">
    <location>
        <begin position="80"/>
        <end position="182"/>
    </location>
</feature>
<dbReference type="GeneTree" id="ENSGT00940000158336"/>
<evidence type="ECO:0000313" key="3">
    <source>
        <dbReference type="Ensembl" id="ENSGACP00000070267.1"/>
    </source>
</evidence>
<dbReference type="FunFam" id="3.30.710.10:FF:000005">
    <property type="entry name" value="Potassium channel tetramerization domain-containing 17"/>
    <property type="match status" value="1"/>
</dbReference>
<dbReference type="GO" id="GO:0031463">
    <property type="term" value="C:Cul3-RING ubiquitin ligase complex"/>
    <property type="evidence" value="ECO:0007669"/>
    <property type="project" value="TreeGrafter"/>
</dbReference>
<reference evidence="3 4" key="1">
    <citation type="journal article" date="2021" name="G3 (Bethesda)">
        <title>Improved contiguity of the threespine stickleback genome using long-read sequencing.</title>
        <authorList>
            <person name="Nath S."/>
            <person name="Shaw D.E."/>
            <person name="White M.A."/>
        </authorList>
    </citation>
    <scope>NUCLEOTIDE SEQUENCE [LARGE SCALE GENOMIC DNA]</scope>
    <source>
        <strain evidence="3 4">Lake Benthic</strain>
    </source>
</reference>
<dbReference type="InterPro" id="IPR000210">
    <property type="entry name" value="BTB/POZ_dom"/>
</dbReference>
<dbReference type="InterPro" id="IPR003131">
    <property type="entry name" value="T1-type_BTB"/>
</dbReference>
<dbReference type="Ensembl" id="ENSGACT00000060051.1">
    <property type="protein sequence ID" value="ENSGACP00000070267.1"/>
    <property type="gene ID" value="ENSGACG00000004164.2"/>
</dbReference>
<dbReference type="Proteomes" id="UP000007635">
    <property type="component" value="Chromosome V"/>
</dbReference>
<dbReference type="PANTHER" id="PTHR14958:SF22">
    <property type="entry name" value="BTB_POZ DOMAIN-CONTAINING PROTEIN KCTD2"/>
    <property type="match status" value="1"/>
</dbReference>
<dbReference type="AlphaFoldDB" id="A0AAQ4S5I1"/>
<reference evidence="3" key="2">
    <citation type="submission" date="2025-08" db="UniProtKB">
        <authorList>
            <consortium name="Ensembl"/>
        </authorList>
    </citation>
    <scope>IDENTIFICATION</scope>
</reference>
<sequence>MAELHVVEPSGTGTIEQPEHRDVRGSLRLASPTLMVPPRGSQLSPGGVSGGSGGGRSVFGFPAKSNAGSPAETAEKPGSRWVRLNVGGTYFVTTKQTLCRDPKSFLFRLCQEDPDLDSDKDETGAYLIDRDPTYFGPILNYLRHGKLIMDKNLAEEGVLEEAEFYNIASLVRLVKERIRDNENRTSQVRGRQTFLQCQHRPSASLNFAVCACVCVRVGPQGPVKHVYRVLQCQEEELTQMVSTMSDGWKFEQLISIGSSYNYGNEDQAEFLCVVSRELNNSTNGIVIEPTEKAKILQERGSRM</sequence>
<dbReference type="Pfam" id="PF02214">
    <property type="entry name" value="BTB_2"/>
    <property type="match status" value="1"/>
</dbReference>
<name>A0AAQ4S5I1_GASAC</name>
<dbReference type="SMART" id="SM00225">
    <property type="entry name" value="BTB"/>
    <property type="match status" value="1"/>
</dbReference>
<dbReference type="GO" id="GO:0005737">
    <property type="term" value="C:cytoplasm"/>
    <property type="evidence" value="ECO:0007669"/>
    <property type="project" value="TreeGrafter"/>
</dbReference>
<dbReference type="CDD" id="cd18389">
    <property type="entry name" value="BTB_POZ_KCTD2"/>
    <property type="match status" value="1"/>
</dbReference>
<dbReference type="GO" id="GO:0051260">
    <property type="term" value="P:protein homooligomerization"/>
    <property type="evidence" value="ECO:0007669"/>
    <property type="project" value="InterPro"/>
</dbReference>
<proteinExistence type="predicted"/>
<feature type="region of interest" description="Disordered" evidence="1">
    <location>
        <begin position="1"/>
        <end position="76"/>
    </location>
</feature>
<dbReference type="FunFam" id="3.30.70.2000:FF:000001">
    <property type="entry name" value="Potassium channel tetramerization domain-containing 17"/>
    <property type="match status" value="1"/>
</dbReference>
<reference evidence="3" key="3">
    <citation type="submission" date="2025-09" db="UniProtKB">
        <authorList>
            <consortium name="Ensembl"/>
        </authorList>
    </citation>
    <scope>IDENTIFICATION</scope>
</reference>
<feature type="compositionally biased region" description="Gly residues" evidence="1">
    <location>
        <begin position="47"/>
        <end position="57"/>
    </location>
</feature>
<dbReference type="Gene3D" id="3.30.70.2000">
    <property type="match status" value="1"/>
</dbReference>
<accession>A0AAQ4S5I1</accession>
<protein>
    <submittedName>
        <fullName evidence="3">Potassium channel tetramerization domain containing 2</fullName>
    </submittedName>
</protein>
<evidence type="ECO:0000313" key="4">
    <source>
        <dbReference type="Proteomes" id="UP000007635"/>
    </source>
</evidence>
<dbReference type="GO" id="GO:0097602">
    <property type="term" value="F:cullin family protein binding"/>
    <property type="evidence" value="ECO:0007669"/>
    <property type="project" value="TreeGrafter"/>
</dbReference>
<dbReference type="Gene3D" id="6.10.140.750">
    <property type="match status" value="1"/>
</dbReference>
<organism evidence="3 4">
    <name type="scientific">Gasterosteus aculeatus aculeatus</name>
    <name type="common">three-spined stickleback</name>
    <dbReference type="NCBI Taxonomy" id="481459"/>
    <lineage>
        <taxon>Eukaryota</taxon>
        <taxon>Metazoa</taxon>
        <taxon>Chordata</taxon>
        <taxon>Craniata</taxon>
        <taxon>Vertebrata</taxon>
        <taxon>Euteleostomi</taxon>
        <taxon>Actinopterygii</taxon>
        <taxon>Neopterygii</taxon>
        <taxon>Teleostei</taxon>
        <taxon>Neoteleostei</taxon>
        <taxon>Acanthomorphata</taxon>
        <taxon>Eupercaria</taxon>
        <taxon>Perciformes</taxon>
        <taxon>Cottioidei</taxon>
        <taxon>Gasterosteales</taxon>
        <taxon>Gasterosteidae</taxon>
        <taxon>Gasterosteus</taxon>
    </lineage>
</organism>
<keyword evidence="4" id="KW-1185">Reference proteome</keyword>
<evidence type="ECO:0000256" key="1">
    <source>
        <dbReference type="SAM" id="MobiDB-lite"/>
    </source>
</evidence>
<dbReference type="PANTHER" id="PTHR14958">
    <property type="entry name" value="POTASSIUM CHANNEL TETRAMERISATION DOMAIN CONTAINING PROTEIN"/>
    <property type="match status" value="1"/>
</dbReference>
<dbReference type="SUPFAM" id="SSF54695">
    <property type="entry name" value="POZ domain"/>
    <property type="match status" value="1"/>
</dbReference>